<dbReference type="SUPFAM" id="SSF47384">
    <property type="entry name" value="Homodimeric domain of signal transducing histidine kinase"/>
    <property type="match status" value="1"/>
</dbReference>
<dbReference type="SUPFAM" id="SSF55785">
    <property type="entry name" value="PYP-like sensor domain (PAS domain)"/>
    <property type="match status" value="2"/>
</dbReference>
<reference evidence="13" key="1">
    <citation type="submission" date="2020-07" db="EMBL/GenBank/DDBJ databases">
        <title>Huge and variable diversity of episymbiotic CPR bacteria and DPANN archaea in groundwater ecosystems.</title>
        <authorList>
            <person name="He C.Y."/>
            <person name="Keren R."/>
            <person name="Whittaker M."/>
            <person name="Farag I.F."/>
            <person name="Doudna J."/>
            <person name="Cate J.H.D."/>
            <person name="Banfield J.F."/>
        </authorList>
    </citation>
    <scope>NUCLEOTIDE SEQUENCE</scope>
    <source>
        <strain evidence="13">NC_groundwater_1482_Ag_S-0.65um_47_24</strain>
    </source>
</reference>
<dbReference type="InterPro" id="IPR000700">
    <property type="entry name" value="PAS-assoc_C"/>
</dbReference>
<evidence type="ECO:0000256" key="6">
    <source>
        <dbReference type="ARBA" id="ARBA00022777"/>
    </source>
</evidence>
<keyword evidence="5" id="KW-0808">Transferase</keyword>
<dbReference type="InterPro" id="IPR004358">
    <property type="entry name" value="Sig_transdc_His_kin-like_C"/>
</dbReference>
<dbReference type="EC" id="2.7.13.3" evidence="3"/>
<keyword evidence="6" id="KW-0418">Kinase</keyword>
<dbReference type="EMBL" id="JACQWF010000190">
    <property type="protein sequence ID" value="MBI4595566.1"/>
    <property type="molecule type" value="Genomic_DNA"/>
</dbReference>
<feature type="non-terminal residue" evidence="13">
    <location>
        <position position="1"/>
    </location>
</feature>
<keyword evidence="8" id="KW-0472">Membrane</keyword>
<protein>
    <recommendedName>
        <fullName evidence="3">histidine kinase</fullName>
        <ecNumber evidence="3">2.7.13.3</ecNumber>
    </recommendedName>
</protein>
<feature type="coiled-coil region" evidence="7">
    <location>
        <begin position="193"/>
        <end position="241"/>
    </location>
</feature>
<dbReference type="InterPro" id="IPR052162">
    <property type="entry name" value="Sensor_kinase/Photoreceptor"/>
</dbReference>
<evidence type="ECO:0000256" key="1">
    <source>
        <dbReference type="ARBA" id="ARBA00000085"/>
    </source>
</evidence>
<evidence type="ECO:0000259" key="12">
    <source>
        <dbReference type="PROSITE" id="PS50885"/>
    </source>
</evidence>
<dbReference type="Pfam" id="PF08448">
    <property type="entry name" value="PAS_4"/>
    <property type="match status" value="1"/>
</dbReference>
<evidence type="ECO:0000313" key="14">
    <source>
        <dbReference type="Proteomes" id="UP000772181"/>
    </source>
</evidence>
<dbReference type="InterPro" id="IPR000014">
    <property type="entry name" value="PAS"/>
</dbReference>
<dbReference type="CDD" id="cd00082">
    <property type="entry name" value="HisKA"/>
    <property type="match status" value="1"/>
</dbReference>
<keyword evidence="8" id="KW-1133">Transmembrane helix</keyword>
<dbReference type="Proteomes" id="UP000772181">
    <property type="component" value="Unassembled WGS sequence"/>
</dbReference>
<feature type="domain" description="PAC" evidence="11">
    <location>
        <begin position="307"/>
        <end position="359"/>
    </location>
</feature>
<dbReference type="Gene3D" id="3.30.565.10">
    <property type="entry name" value="Histidine kinase-like ATPase, C-terminal domain"/>
    <property type="match status" value="1"/>
</dbReference>
<dbReference type="Gene3D" id="3.30.450.20">
    <property type="entry name" value="PAS domain"/>
    <property type="match status" value="2"/>
</dbReference>
<dbReference type="SMART" id="SM00387">
    <property type="entry name" value="HATPase_c"/>
    <property type="match status" value="1"/>
</dbReference>
<dbReference type="Pfam" id="PF13426">
    <property type="entry name" value="PAS_9"/>
    <property type="match status" value="1"/>
</dbReference>
<dbReference type="PROSITE" id="PS50113">
    <property type="entry name" value="PAC"/>
    <property type="match status" value="2"/>
</dbReference>
<dbReference type="InterPro" id="IPR005467">
    <property type="entry name" value="His_kinase_dom"/>
</dbReference>
<dbReference type="PRINTS" id="PR00344">
    <property type="entry name" value="BCTRLSENSOR"/>
</dbReference>
<sequence>AILIMRINSDEIIKPLLYTGAGLGRSGEVLLVDQDLKTLMSLKYPLPDGTLAKPLEYKFNARQAVLAARGEEGITIGQDYREILVLAAYRHIRVTSEVRWGMVVKVDRKEVFYPLRQNLIYSALIGLINIMVILILTFVIARTISHPIRLLSQAARQVQAGNLNVQVPISTLDEVGVLSSTFNSMIQKIGNWHKELEDEVQTRTAQLSLKNEELAREISERKRVEEALKKERDKVQKYLDIAGVMLIVIGADQKVQLINKRGCEILGYSEEEIIGKNWFDLFVPERKINKLREGFQNVMEGKIDLAIYFESPIVIRSGREKLIAWHNVLLRDEENNILATLSSGEDIDLRRRAESELRDAEIRYRTLFEESPEGVMIIDPETALPIEFNNAACQQLGYSREEFAQLRVMDYEAMETTQETRTHIRRVLLEGSDTFETKHRTKHGEIRDVLVAVKTIRISGRDLFLVILRDITARKRAEEELKRMAEELVRSNVELQQFAYVVSHDLQEPLLTVSGYCQLIQRRYKGRIDEDADKFLSFAVEGAAKMQMLIQDLLTYAKVGSGEKDSVQVDCSEVLSQAVANLKGIIEKSGAVITCDPLPTTLANASQLVQLFQNLIANAIKFHGKEAPRIHISSECKGSEWVFSVRDNGIGIDPKYADRIFVIFHRLHSNSEFPGTGIGLATCKKIVEHHGGRIWVESQPKQGSSFYFTLPK</sequence>
<dbReference type="SMART" id="SM00304">
    <property type="entry name" value="HAMP"/>
    <property type="match status" value="1"/>
</dbReference>
<dbReference type="InterPro" id="IPR013656">
    <property type="entry name" value="PAS_4"/>
</dbReference>
<dbReference type="FunFam" id="3.30.565.10:FF:000006">
    <property type="entry name" value="Sensor histidine kinase WalK"/>
    <property type="match status" value="1"/>
</dbReference>
<proteinExistence type="predicted"/>
<evidence type="ECO:0000259" key="11">
    <source>
        <dbReference type="PROSITE" id="PS50113"/>
    </source>
</evidence>
<dbReference type="InterPro" id="IPR036097">
    <property type="entry name" value="HisK_dim/P_sf"/>
</dbReference>
<dbReference type="Gene3D" id="6.10.340.10">
    <property type="match status" value="1"/>
</dbReference>
<comment type="catalytic activity">
    <reaction evidence="1">
        <text>ATP + protein L-histidine = ADP + protein N-phospho-L-histidine.</text>
        <dbReference type="EC" id="2.7.13.3"/>
    </reaction>
</comment>
<dbReference type="InterPro" id="IPR035965">
    <property type="entry name" value="PAS-like_dom_sf"/>
</dbReference>
<dbReference type="GO" id="GO:0016020">
    <property type="term" value="C:membrane"/>
    <property type="evidence" value="ECO:0007669"/>
    <property type="project" value="UniProtKB-SubCell"/>
</dbReference>
<dbReference type="CDD" id="cd16921">
    <property type="entry name" value="HATPase_FilI-like"/>
    <property type="match status" value="1"/>
</dbReference>
<dbReference type="PROSITE" id="PS50112">
    <property type="entry name" value="PAS"/>
    <property type="match status" value="2"/>
</dbReference>
<evidence type="ECO:0000256" key="7">
    <source>
        <dbReference type="SAM" id="Coils"/>
    </source>
</evidence>
<keyword evidence="8" id="KW-0812">Transmembrane</keyword>
<dbReference type="PANTHER" id="PTHR43304:SF1">
    <property type="entry name" value="PAC DOMAIN-CONTAINING PROTEIN"/>
    <property type="match status" value="1"/>
</dbReference>
<dbReference type="PROSITE" id="PS50109">
    <property type="entry name" value="HIS_KIN"/>
    <property type="match status" value="1"/>
</dbReference>
<feature type="domain" description="PAS" evidence="10">
    <location>
        <begin position="231"/>
        <end position="302"/>
    </location>
</feature>
<evidence type="ECO:0000256" key="3">
    <source>
        <dbReference type="ARBA" id="ARBA00012438"/>
    </source>
</evidence>
<name>A0A933GKK1_UNCTE</name>
<dbReference type="GO" id="GO:0000155">
    <property type="term" value="F:phosphorelay sensor kinase activity"/>
    <property type="evidence" value="ECO:0007669"/>
    <property type="project" value="InterPro"/>
</dbReference>
<dbReference type="Pfam" id="PF00672">
    <property type="entry name" value="HAMP"/>
    <property type="match status" value="1"/>
</dbReference>
<dbReference type="SMART" id="SM00091">
    <property type="entry name" value="PAS"/>
    <property type="match status" value="2"/>
</dbReference>
<comment type="caution">
    <text evidence="13">The sequence shown here is derived from an EMBL/GenBank/DDBJ whole genome shotgun (WGS) entry which is preliminary data.</text>
</comment>
<dbReference type="SMART" id="SM00388">
    <property type="entry name" value="HisKA"/>
    <property type="match status" value="1"/>
</dbReference>
<feature type="transmembrane region" description="Helical" evidence="8">
    <location>
        <begin position="119"/>
        <end position="141"/>
    </location>
</feature>
<keyword evidence="4" id="KW-0597">Phosphoprotein</keyword>
<dbReference type="CDD" id="cd00130">
    <property type="entry name" value="PAS"/>
    <property type="match status" value="2"/>
</dbReference>
<evidence type="ECO:0000259" key="9">
    <source>
        <dbReference type="PROSITE" id="PS50109"/>
    </source>
</evidence>
<dbReference type="Pfam" id="PF00512">
    <property type="entry name" value="HisKA"/>
    <property type="match status" value="1"/>
</dbReference>
<feature type="domain" description="PAC" evidence="11">
    <location>
        <begin position="433"/>
        <end position="483"/>
    </location>
</feature>
<organism evidence="13 14">
    <name type="scientific">Tectimicrobiota bacterium</name>
    <dbReference type="NCBI Taxonomy" id="2528274"/>
    <lineage>
        <taxon>Bacteria</taxon>
        <taxon>Pseudomonadati</taxon>
        <taxon>Nitrospinota/Tectimicrobiota group</taxon>
        <taxon>Candidatus Tectimicrobiota</taxon>
    </lineage>
</organism>
<dbReference type="InterPro" id="IPR003661">
    <property type="entry name" value="HisK_dim/P_dom"/>
</dbReference>
<dbReference type="InterPro" id="IPR036890">
    <property type="entry name" value="HATPase_C_sf"/>
</dbReference>
<evidence type="ECO:0000256" key="4">
    <source>
        <dbReference type="ARBA" id="ARBA00022553"/>
    </source>
</evidence>
<feature type="domain" description="HAMP" evidence="12">
    <location>
        <begin position="142"/>
        <end position="194"/>
    </location>
</feature>
<dbReference type="Gene3D" id="1.10.287.130">
    <property type="match status" value="1"/>
</dbReference>
<evidence type="ECO:0000313" key="13">
    <source>
        <dbReference type="EMBL" id="MBI4595566.1"/>
    </source>
</evidence>
<dbReference type="Pfam" id="PF02518">
    <property type="entry name" value="HATPase_c"/>
    <property type="match status" value="1"/>
</dbReference>
<comment type="subcellular location">
    <subcellularLocation>
        <location evidence="2">Membrane</location>
    </subcellularLocation>
</comment>
<dbReference type="AlphaFoldDB" id="A0A933GKK1"/>
<evidence type="ECO:0000259" key="10">
    <source>
        <dbReference type="PROSITE" id="PS50112"/>
    </source>
</evidence>
<evidence type="ECO:0000256" key="8">
    <source>
        <dbReference type="SAM" id="Phobius"/>
    </source>
</evidence>
<evidence type="ECO:0000256" key="2">
    <source>
        <dbReference type="ARBA" id="ARBA00004370"/>
    </source>
</evidence>
<dbReference type="CDD" id="cd06225">
    <property type="entry name" value="HAMP"/>
    <property type="match status" value="1"/>
</dbReference>
<feature type="domain" description="Histidine kinase" evidence="9">
    <location>
        <begin position="501"/>
        <end position="712"/>
    </location>
</feature>
<gene>
    <name evidence="13" type="ORF">HY730_04215</name>
</gene>
<keyword evidence="7" id="KW-0175">Coiled coil</keyword>
<feature type="domain" description="PAS" evidence="10">
    <location>
        <begin position="360"/>
        <end position="431"/>
    </location>
</feature>
<dbReference type="InterPro" id="IPR003594">
    <property type="entry name" value="HATPase_dom"/>
</dbReference>
<accession>A0A933GKK1</accession>
<evidence type="ECO:0000256" key="5">
    <source>
        <dbReference type="ARBA" id="ARBA00022679"/>
    </source>
</evidence>
<dbReference type="SUPFAM" id="SSF55874">
    <property type="entry name" value="ATPase domain of HSP90 chaperone/DNA topoisomerase II/histidine kinase"/>
    <property type="match status" value="1"/>
</dbReference>
<dbReference type="NCBIfam" id="TIGR00229">
    <property type="entry name" value="sensory_box"/>
    <property type="match status" value="2"/>
</dbReference>
<dbReference type="SUPFAM" id="SSF158472">
    <property type="entry name" value="HAMP domain-like"/>
    <property type="match status" value="1"/>
</dbReference>
<dbReference type="PROSITE" id="PS50885">
    <property type="entry name" value="HAMP"/>
    <property type="match status" value="1"/>
</dbReference>
<dbReference type="InterPro" id="IPR003660">
    <property type="entry name" value="HAMP_dom"/>
</dbReference>
<dbReference type="PANTHER" id="PTHR43304">
    <property type="entry name" value="PHYTOCHROME-LIKE PROTEIN CPH1"/>
    <property type="match status" value="1"/>
</dbReference>